<dbReference type="SMART" id="SM00448">
    <property type="entry name" value="REC"/>
    <property type="match status" value="1"/>
</dbReference>
<evidence type="ECO:0000259" key="3">
    <source>
        <dbReference type="PROSITE" id="PS50110"/>
    </source>
</evidence>
<dbReference type="GO" id="GO:0000160">
    <property type="term" value="P:phosphorelay signal transduction system"/>
    <property type="evidence" value="ECO:0007669"/>
    <property type="project" value="InterPro"/>
</dbReference>
<dbReference type="InterPro" id="IPR001789">
    <property type="entry name" value="Sig_transdc_resp-reg_receiver"/>
</dbReference>
<evidence type="ECO:0000313" key="4">
    <source>
        <dbReference type="EMBL" id="RDH87588.1"/>
    </source>
</evidence>
<feature type="domain" description="Response regulatory" evidence="3">
    <location>
        <begin position="11"/>
        <end position="126"/>
    </location>
</feature>
<evidence type="ECO:0000256" key="1">
    <source>
        <dbReference type="ARBA" id="ARBA00022553"/>
    </source>
</evidence>
<gene>
    <name evidence="4" type="ORF">DIZ78_03200</name>
</gene>
<dbReference type="AlphaFoldDB" id="A0A370DR80"/>
<dbReference type="Gene3D" id="3.40.50.2300">
    <property type="match status" value="1"/>
</dbReference>
<proteinExistence type="predicted"/>
<dbReference type="InterPro" id="IPR050595">
    <property type="entry name" value="Bact_response_regulator"/>
</dbReference>
<dbReference type="PANTHER" id="PTHR44591">
    <property type="entry name" value="STRESS RESPONSE REGULATOR PROTEIN 1"/>
    <property type="match status" value="1"/>
</dbReference>
<organism evidence="4 5">
    <name type="scientific">endosymbiont of Escarpia spicata</name>
    <dbReference type="NCBI Taxonomy" id="2200908"/>
    <lineage>
        <taxon>Bacteria</taxon>
        <taxon>Pseudomonadati</taxon>
        <taxon>Pseudomonadota</taxon>
        <taxon>Gammaproteobacteria</taxon>
        <taxon>sulfur-oxidizing symbionts</taxon>
    </lineage>
</organism>
<protein>
    <recommendedName>
        <fullName evidence="3">Response regulatory domain-containing protein</fullName>
    </recommendedName>
</protein>
<evidence type="ECO:0000256" key="2">
    <source>
        <dbReference type="PROSITE-ProRule" id="PRU00169"/>
    </source>
</evidence>
<sequence length="263" mass="29149">MAAGQDDHKFWILGVDDEPQNLEILEEILGDQFELTLVSSGRVCLDEANAAPPDLILLDVNMQGMDGLEVCRRLKAEPDTSEIPVIFVSAYSKLEERLAGYQAGGDDYVTKPFDDEELLIKVKLALATKRQLDSLQQSSTDALDVAQTALSASGEAEALLHFLGAAYPLNSRADLGKSMLDMFECYGLRVVLRIESEEGDLYLSHEGDVGPLEQEVLEMGPDDGRFIDFGRRTLAKYGGVSVLIRNMPVEDANRHARWKKTWK</sequence>
<dbReference type="InterPro" id="IPR011006">
    <property type="entry name" value="CheY-like_superfamily"/>
</dbReference>
<keyword evidence="1 2" id="KW-0597">Phosphoprotein</keyword>
<dbReference type="PANTHER" id="PTHR44591:SF3">
    <property type="entry name" value="RESPONSE REGULATORY DOMAIN-CONTAINING PROTEIN"/>
    <property type="match status" value="1"/>
</dbReference>
<keyword evidence="5" id="KW-1185">Reference proteome</keyword>
<comment type="caution">
    <text evidence="4">The sequence shown here is derived from an EMBL/GenBank/DDBJ whole genome shotgun (WGS) entry which is preliminary data.</text>
</comment>
<dbReference type="Proteomes" id="UP000254771">
    <property type="component" value="Unassembled WGS sequence"/>
</dbReference>
<reference evidence="4 5" key="1">
    <citation type="journal article" date="2018" name="ISME J.">
        <title>Endosymbiont genomes yield clues of tubeworm success.</title>
        <authorList>
            <person name="Li Y."/>
            <person name="Liles M.R."/>
            <person name="Halanych K.M."/>
        </authorList>
    </citation>
    <scope>NUCLEOTIDE SEQUENCE [LARGE SCALE GENOMIC DNA]</scope>
    <source>
        <strain evidence="4">A1462</strain>
    </source>
</reference>
<dbReference type="PROSITE" id="PS50110">
    <property type="entry name" value="RESPONSE_REGULATORY"/>
    <property type="match status" value="1"/>
</dbReference>
<dbReference type="SUPFAM" id="SSF52172">
    <property type="entry name" value="CheY-like"/>
    <property type="match status" value="1"/>
</dbReference>
<accession>A0A370DR80</accession>
<evidence type="ECO:0000313" key="5">
    <source>
        <dbReference type="Proteomes" id="UP000254771"/>
    </source>
</evidence>
<name>A0A370DR80_9GAMM</name>
<dbReference type="Pfam" id="PF00072">
    <property type="entry name" value="Response_reg"/>
    <property type="match status" value="1"/>
</dbReference>
<dbReference type="EMBL" id="QFXE01000005">
    <property type="protein sequence ID" value="RDH87588.1"/>
    <property type="molecule type" value="Genomic_DNA"/>
</dbReference>
<feature type="modified residue" description="4-aspartylphosphate" evidence="2">
    <location>
        <position position="59"/>
    </location>
</feature>